<evidence type="ECO:0000313" key="2">
    <source>
        <dbReference type="Proteomes" id="UP000799754"/>
    </source>
</evidence>
<sequence>MAFGRSQCTVLREHCFLGLVRSIRESGSASRSRWGGPLVSRTFSSPAALSKLRLSRERCSTLSPHIPITTMSNIAPTLARQALRIASRRCPASTFARTSLRTAASRRNYVSETKSNNATVNIDTTVQAEKKAFLHQTGEKAADATMPTTGMSADAMMSPSAGILKQATVMDQGSRPIYLDMQATTPMDPRVVDAQLPFMTGLYGNPHSRTHAYGWETDRAVEDARAHIANLIGADPKEIIFTSGATESNNMSIKGVARFFKRSGKKNHIITAQTEHKCVLDSCRHLQDEGFSVTYLPVQSNGLIDLAQLEAAMRPETMLVSIMTVNNEIGVVQPMEEIGRLCRSKKIFFHTDAAQAVGKIPIDVNKMNVDLLSISGHKIYGPKGVGACYVRRRPRVRLDPIISGGGQERGLRSGTLAPPLSIGFGEAARICKEEMEYDTKRITALSNRLLEGLLSMEHTTLNGDRERHYPGCVNVSFAYVEGESLLMALKDIALSSGSACTSASLEPSYVLRALGSSDESAHSSIRFGIGRFTTDAEIDYVLKAVKERVTFLRELSPLWELVQEGVDLNTIEWSQH</sequence>
<reference evidence="1" key="1">
    <citation type="journal article" date="2020" name="Stud. Mycol.">
        <title>101 Dothideomycetes genomes: a test case for predicting lifestyles and emergence of pathogens.</title>
        <authorList>
            <person name="Haridas S."/>
            <person name="Albert R."/>
            <person name="Binder M."/>
            <person name="Bloem J."/>
            <person name="Labutti K."/>
            <person name="Salamov A."/>
            <person name="Andreopoulos B."/>
            <person name="Baker S."/>
            <person name="Barry K."/>
            <person name="Bills G."/>
            <person name="Bluhm B."/>
            <person name="Cannon C."/>
            <person name="Castanera R."/>
            <person name="Culley D."/>
            <person name="Daum C."/>
            <person name="Ezra D."/>
            <person name="Gonzalez J."/>
            <person name="Henrissat B."/>
            <person name="Kuo A."/>
            <person name="Liang C."/>
            <person name="Lipzen A."/>
            <person name="Lutzoni F."/>
            <person name="Magnuson J."/>
            <person name="Mondo S."/>
            <person name="Nolan M."/>
            <person name="Ohm R."/>
            <person name="Pangilinan J."/>
            <person name="Park H.-J."/>
            <person name="Ramirez L."/>
            <person name="Alfaro M."/>
            <person name="Sun H."/>
            <person name="Tritt A."/>
            <person name="Yoshinaga Y."/>
            <person name="Zwiers L.-H."/>
            <person name="Turgeon B."/>
            <person name="Goodwin S."/>
            <person name="Spatafora J."/>
            <person name="Crous P."/>
            <person name="Grigoriev I."/>
        </authorList>
    </citation>
    <scope>NUCLEOTIDE SEQUENCE</scope>
    <source>
        <strain evidence="1">CBS 525.71</strain>
    </source>
</reference>
<dbReference type="Proteomes" id="UP000799754">
    <property type="component" value="Unassembled WGS sequence"/>
</dbReference>
<comment type="caution">
    <text evidence="1">The sequence shown here is derived from an EMBL/GenBank/DDBJ whole genome shotgun (WGS) entry which is preliminary data.</text>
</comment>
<gene>
    <name evidence="1" type="ORF">BU25DRAFT_416349</name>
</gene>
<evidence type="ECO:0000313" key="1">
    <source>
        <dbReference type="EMBL" id="KAF2621138.1"/>
    </source>
</evidence>
<proteinExistence type="predicted"/>
<organism evidence="1 2">
    <name type="scientific">Macroventuria anomochaeta</name>
    <dbReference type="NCBI Taxonomy" id="301207"/>
    <lineage>
        <taxon>Eukaryota</taxon>
        <taxon>Fungi</taxon>
        <taxon>Dikarya</taxon>
        <taxon>Ascomycota</taxon>
        <taxon>Pezizomycotina</taxon>
        <taxon>Dothideomycetes</taxon>
        <taxon>Pleosporomycetidae</taxon>
        <taxon>Pleosporales</taxon>
        <taxon>Pleosporineae</taxon>
        <taxon>Didymellaceae</taxon>
        <taxon>Macroventuria</taxon>
    </lineage>
</organism>
<name>A0ACB6RH29_9PLEO</name>
<dbReference type="EMBL" id="MU006761">
    <property type="protein sequence ID" value="KAF2621138.1"/>
    <property type="molecule type" value="Genomic_DNA"/>
</dbReference>
<protein>
    <submittedName>
        <fullName evidence="1">Cysteine desulfurase</fullName>
    </submittedName>
</protein>
<accession>A0ACB6RH29</accession>
<keyword evidence="2" id="KW-1185">Reference proteome</keyword>